<proteinExistence type="predicted"/>
<feature type="compositionally biased region" description="Low complexity" evidence="2">
    <location>
        <begin position="483"/>
        <end position="494"/>
    </location>
</feature>
<sequence>MPRFPNGRVLLSPSGRQAGEARFVPPGSAPPPCASLARCLRAADDAPTTRCLSAARSCHSAPVHLSSPLQSFARRPAARPHHVHTLYDEIGNIAVKDQASYRYTYHSWWDGREWKSEWREEHPIREQTYRSVCHYTGSQPHAPRRIDEYLVAESMPWPRVISYDDSGNQTGWVYRDSKRRETEWNEENRVSQVRQDGQLLSRILYDGDGERRVHLHHVSGEEETAYHDQHLTLRDGRFITKHIYAGQTRIASKMDPDWFRDPPTIYYHPDHLGSTSFASNNEQALTQRDEYFPSGELWIDASDSRYELRRAYVFTGKELDQATGLYYFGARYYDPRINTWLSPDPILDEYMAGGPGAGVFNPGNLGLYSYTLNNPVNLVDPDGRQTFGGHRNFPPGGVGMGGCRSPSCWTGPEGACFHRMMQMQRMAEQQAQGRVPISPAAAPPRVVRMGGSGQGHVKVPAPAAQPPAASPKPAPAAKPATPPQAASPAKPAQTGQAAAKQPGSSTAPARGGAARSAMYSSNWKTSSLNGAIEKFAPGAGGVRSGGKMIYKNSKTGIEVVHDLEGDYFRIHDPSLSGKRTYLDLDGVVPNNKIDGGRQVGRTQAEYNAVTHFKNAD</sequence>
<protein>
    <recommendedName>
        <fullName evidence="3">Teneurin-like YD-shell domain-containing protein</fullName>
    </recommendedName>
</protein>
<name>A0A4P2Q8Y9_SORCE</name>
<organism evidence="4 5">
    <name type="scientific">Sorangium cellulosum</name>
    <name type="common">Polyangium cellulosum</name>
    <dbReference type="NCBI Taxonomy" id="56"/>
    <lineage>
        <taxon>Bacteria</taxon>
        <taxon>Pseudomonadati</taxon>
        <taxon>Myxococcota</taxon>
        <taxon>Polyangia</taxon>
        <taxon>Polyangiales</taxon>
        <taxon>Polyangiaceae</taxon>
        <taxon>Sorangium</taxon>
    </lineage>
</organism>
<evidence type="ECO:0000256" key="2">
    <source>
        <dbReference type="SAM" id="MobiDB-lite"/>
    </source>
</evidence>
<evidence type="ECO:0000313" key="5">
    <source>
        <dbReference type="Proteomes" id="UP000295781"/>
    </source>
</evidence>
<gene>
    <name evidence="4" type="ORF">SOCEGT47_062070</name>
</gene>
<dbReference type="Proteomes" id="UP000295781">
    <property type="component" value="Chromosome"/>
</dbReference>
<reference evidence="4 5" key="1">
    <citation type="submission" date="2015-09" db="EMBL/GenBank/DDBJ databases">
        <title>Sorangium comparison.</title>
        <authorList>
            <person name="Zaburannyi N."/>
            <person name="Bunk B."/>
            <person name="Overmann J."/>
            <person name="Mueller R."/>
        </authorList>
    </citation>
    <scope>NUCLEOTIDE SEQUENCE [LARGE SCALE GENOMIC DNA]</scope>
    <source>
        <strain evidence="4 5">So ceGT47</strain>
    </source>
</reference>
<feature type="region of interest" description="Disordered" evidence="2">
    <location>
        <begin position="1"/>
        <end position="28"/>
    </location>
</feature>
<evidence type="ECO:0000259" key="3">
    <source>
        <dbReference type="Pfam" id="PF25023"/>
    </source>
</evidence>
<feature type="domain" description="Teneurin-like YD-shell" evidence="3">
    <location>
        <begin position="268"/>
        <end position="376"/>
    </location>
</feature>
<dbReference type="Pfam" id="PF25023">
    <property type="entry name" value="TEN_YD-shell"/>
    <property type="match status" value="1"/>
</dbReference>
<dbReference type="PANTHER" id="PTHR32305">
    <property type="match status" value="1"/>
</dbReference>
<evidence type="ECO:0000313" key="4">
    <source>
        <dbReference type="EMBL" id="AUX25658.1"/>
    </source>
</evidence>
<feature type="region of interest" description="Disordered" evidence="2">
    <location>
        <begin position="441"/>
        <end position="513"/>
    </location>
</feature>
<evidence type="ECO:0000256" key="1">
    <source>
        <dbReference type="ARBA" id="ARBA00022737"/>
    </source>
</evidence>
<accession>A0A4P2Q8Y9</accession>
<dbReference type="NCBIfam" id="TIGR03696">
    <property type="entry name" value="Rhs_assc_core"/>
    <property type="match status" value="1"/>
</dbReference>
<dbReference type="InterPro" id="IPR050708">
    <property type="entry name" value="T6SS_VgrG/RHS"/>
</dbReference>
<dbReference type="Gene3D" id="2.180.10.10">
    <property type="entry name" value="RHS repeat-associated core"/>
    <property type="match status" value="1"/>
</dbReference>
<dbReference type="PANTHER" id="PTHR32305:SF15">
    <property type="entry name" value="PROTEIN RHSA-RELATED"/>
    <property type="match status" value="1"/>
</dbReference>
<keyword evidence="1" id="KW-0677">Repeat</keyword>
<feature type="compositionally biased region" description="Pro residues" evidence="2">
    <location>
        <begin position="463"/>
        <end position="482"/>
    </location>
</feature>
<dbReference type="AlphaFoldDB" id="A0A4P2Q8Y9"/>
<dbReference type="EMBL" id="CP012670">
    <property type="protein sequence ID" value="AUX25658.1"/>
    <property type="molecule type" value="Genomic_DNA"/>
</dbReference>
<dbReference type="InterPro" id="IPR022385">
    <property type="entry name" value="Rhs_assc_core"/>
</dbReference>
<dbReference type="InterPro" id="IPR056823">
    <property type="entry name" value="TEN-like_YD-shell"/>
</dbReference>